<evidence type="ECO:0000313" key="2">
    <source>
        <dbReference type="Proteomes" id="UP000515934"/>
    </source>
</evidence>
<gene>
    <name evidence="1" type="ORF">H9L06_10935</name>
</gene>
<dbReference type="AlphaFoldDB" id="A0A7G9S4E4"/>
<keyword evidence="2" id="KW-1185">Reference proteome</keyword>
<name>A0A7G9S4E4_9MICO</name>
<evidence type="ECO:0000313" key="1">
    <source>
        <dbReference type="EMBL" id="QNN62719.1"/>
    </source>
</evidence>
<dbReference type="EMBL" id="CP060716">
    <property type="protein sequence ID" value="QNN62719.1"/>
    <property type="molecule type" value="Genomic_DNA"/>
</dbReference>
<protein>
    <submittedName>
        <fullName evidence="1">Uncharacterized protein</fullName>
    </submittedName>
</protein>
<dbReference type="RefSeq" id="WP_187555189.1">
    <property type="nucleotide sequence ID" value="NZ_CP060716.1"/>
</dbReference>
<accession>A0A7G9S4E4</accession>
<sequence>MAEIDETLELRPTPEAIVVTLVPTSARIPTALTQGDRVFEPSYLMSFLMGLSEPVEDIPLLVRLSVPAGTPALFQEPALPGNPGTLLLARGIEWEVMRVVKLPSQTMVTARVIERRPQQLRD</sequence>
<dbReference type="Proteomes" id="UP000515934">
    <property type="component" value="Chromosome"/>
</dbReference>
<organism evidence="1 2">
    <name type="scientific">Leucobacter denitrificans</name>
    <dbReference type="NCBI Taxonomy" id="683042"/>
    <lineage>
        <taxon>Bacteria</taxon>
        <taxon>Bacillati</taxon>
        <taxon>Actinomycetota</taxon>
        <taxon>Actinomycetes</taxon>
        <taxon>Micrococcales</taxon>
        <taxon>Microbacteriaceae</taxon>
        <taxon>Leucobacter</taxon>
    </lineage>
</organism>
<dbReference type="KEGG" id="ldn:H9L06_10935"/>
<reference evidence="1 2" key="1">
    <citation type="submission" date="2020-08" db="EMBL/GenBank/DDBJ databases">
        <title>Genome sequence of Leucobacter denitrificans KACC 14055T.</title>
        <authorList>
            <person name="Hyun D.-W."/>
            <person name="Bae J.-W."/>
        </authorList>
    </citation>
    <scope>NUCLEOTIDE SEQUENCE [LARGE SCALE GENOMIC DNA]</scope>
    <source>
        <strain evidence="1 2">KACC 14055</strain>
    </source>
</reference>
<proteinExistence type="predicted"/>